<dbReference type="Proteomes" id="UP000681075">
    <property type="component" value="Unassembled WGS sequence"/>
</dbReference>
<comment type="caution">
    <text evidence="2">The sequence shown here is derived from an EMBL/GenBank/DDBJ whole genome shotgun (WGS) entry which is preliminary data.</text>
</comment>
<reference evidence="2" key="1">
    <citation type="submission" date="2021-02" db="EMBL/GenBank/DDBJ databases">
        <title>Genome sequence of Rhodospirillales sp. strain TMPK1 isolated from soil.</title>
        <authorList>
            <person name="Nakai R."/>
            <person name="Kusada H."/>
            <person name="Tamaki H."/>
        </authorList>
    </citation>
    <scope>NUCLEOTIDE SEQUENCE</scope>
    <source>
        <strain evidence="2">TMPK1</strain>
    </source>
</reference>
<gene>
    <name evidence="2" type="ORF">TMPK1_26200</name>
</gene>
<protein>
    <submittedName>
        <fullName evidence="2">N-acetyltransferase</fullName>
    </submittedName>
</protein>
<dbReference type="PROSITE" id="PS51186">
    <property type="entry name" value="GNAT"/>
    <property type="match status" value="1"/>
</dbReference>
<dbReference type="Pfam" id="PF13302">
    <property type="entry name" value="Acetyltransf_3"/>
    <property type="match status" value="1"/>
</dbReference>
<dbReference type="InterPro" id="IPR000182">
    <property type="entry name" value="GNAT_dom"/>
</dbReference>
<sequence length="159" mass="17807">MNSDPSVMRYFPALLTRAESDASADRMQSVIAERGWGFWALEILGVTEFAGFVGLNEPTWSAHFTPCVEVGWRLATEFQGRGYATEAARAAITYGFENLFLTEIVALTIPANTPSRRVMEKLGMIHDVHGDFDHPRIDPDHPTARHVLYRLGRNASLEK</sequence>
<evidence type="ECO:0000313" key="3">
    <source>
        <dbReference type="Proteomes" id="UP000681075"/>
    </source>
</evidence>
<dbReference type="InterPro" id="IPR016181">
    <property type="entry name" value="Acyl_CoA_acyltransferase"/>
</dbReference>
<proteinExistence type="predicted"/>
<accession>A0A8S8XA90</accession>
<evidence type="ECO:0000259" key="1">
    <source>
        <dbReference type="PROSITE" id="PS51186"/>
    </source>
</evidence>
<feature type="domain" description="N-acetyltransferase" evidence="1">
    <location>
        <begin position="1"/>
        <end position="154"/>
    </location>
</feature>
<evidence type="ECO:0000313" key="2">
    <source>
        <dbReference type="EMBL" id="GIL40383.1"/>
    </source>
</evidence>
<dbReference type="GO" id="GO:0016747">
    <property type="term" value="F:acyltransferase activity, transferring groups other than amino-acyl groups"/>
    <property type="evidence" value="ECO:0007669"/>
    <property type="project" value="InterPro"/>
</dbReference>
<keyword evidence="3" id="KW-1185">Reference proteome</keyword>
<dbReference type="AlphaFoldDB" id="A0A8S8XA90"/>
<dbReference type="EMBL" id="BOPV01000001">
    <property type="protein sequence ID" value="GIL40383.1"/>
    <property type="molecule type" value="Genomic_DNA"/>
</dbReference>
<dbReference type="InterPro" id="IPR051531">
    <property type="entry name" value="N-acetyltransferase"/>
</dbReference>
<dbReference type="PANTHER" id="PTHR43792:SF1">
    <property type="entry name" value="N-ACETYLTRANSFERASE DOMAIN-CONTAINING PROTEIN"/>
    <property type="match status" value="1"/>
</dbReference>
<dbReference type="PANTHER" id="PTHR43792">
    <property type="entry name" value="GNAT FAMILY, PUTATIVE (AFU_ORTHOLOGUE AFUA_3G00765)-RELATED-RELATED"/>
    <property type="match status" value="1"/>
</dbReference>
<organism evidence="2 3">
    <name type="scientific">Roseiterribacter gracilis</name>
    <dbReference type="NCBI Taxonomy" id="2812848"/>
    <lineage>
        <taxon>Bacteria</taxon>
        <taxon>Pseudomonadati</taxon>
        <taxon>Pseudomonadota</taxon>
        <taxon>Alphaproteobacteria</taxon>
        <taxon>Rhodospirillales</taxon>
        <taxon>Roseiterribacteraceae</taxon>
        <taxon>Roseiterribacter</taxon>
    </lineage>
</organism>
<dbReference type="Gene3D" id="3.40.630.30">
    <property type="match status" value="1"/>
</dbReference>
<name>A0A8S8XA90_9PROT</name>
<dbReference type="SUPFAM" id="SSF55729">
    <property type="entry name" value="Acyl-CoA N-acyltransferases (Nat)"/>
    <property type="match status" value="1"/>
</dbReference>